<dbReference type="RefSeq" id="WP_141190286.1">
    <property type="nucleotide sequence ID" value="NZ_JBHUMR010000014.1"/>
</dbReference>
<evidence type="ECO:0000256" key="6">
    <source>
        <dbReference type="SAM" id="Phobius"/>
    </source>
</evidence>
<organism evidence="7 8">
    <name type="scientific">Terrilactibacillus laevilacticus</name>
    <dbReference type="NCBI Taxonomy" id="1380157"/>
    <lineage>
        <taxon>Bacteria</taxon>
        <taxon>Bacillati</taxon>
        <taxon>Bacillota</taxon>
        <taxon>Bacilli</taxon>
        <taxon>Bacillales</taxon>
        <taxon>Bacillaceae</taxon>
        <taxon>Terrilactibacillus</taxon>
    </lineage>
</organism>
<feature type="transmembrane region" description="Helical" evidence="6">
    <location>
        <begin position="450"/>
        <end position="471"/>
    </location>
</feature>
<reference evidence="8" key="1">
    <citation type="journal article" date="2019" name="Int. J. Syst. Evol. Microbiol.">
        <title>The Global Catalogue of Microorganisms (GCM) 10K type strain sequencing project: providing services to taxonomists for standard genome sequencing and annotation.</title>
        <authorList>
            <consortium name="The Broad Institute Genomics Platform"/>
            <consortium name="The Broad Institute Genome Sequencing Center for Infectious Disease"/>
            <person name="Wu L."/>
            <person name="Ma J."/>
        </authorList>
    </citation>
    <scope>NUCLEOTIDE SEQUENCE [LARGE SCALE GENOMIC DNA]</scope>
    <source>
        <strain evidence="8">TISTR 2241</strain>
    </source>
</reference>
<evidence type="ECO:0000313" key="8">
    <source>
        <dbReference type="Proteomes" id="UP001597458"/>
    </source>
</evidence>
<keyword evidence="6" id="KW-0812">Transmembrane</keyword>
<comment type="similarity">
    <text evidence="2 4">Belongs to the GerABKA family.</text>
</comment>
<sequence length="522" mass="58627">MGLFKKKKKKKEQKPKQQQQQQQQHENVLNGEEVNSTATDQISQSLMINKQRILDVYSDCSDLITRSFSIGKQSKDNAFLIYIEGTSNSEELDKVVFRPLMSISEWDHRLDKVINSISLGQLKQVTTYEEIYNQLANGNPLLILDQIPVALSLGLSKWVTRGIEDPTSEVVVRGPKEGFVESLRVNTSLIRKRLRTPQLKIKSKVMGEYSKTQIAIAYLDGVCDPDLLKEVENRLNKIKLEGIMESGVLEEYLQDNRYSPFTQILSTERTDTFCGNLLEGRVGILVEGTPFCLILPTTFNAFIQTAEDYSQGFYITTLLRVLRFLFLGVALIGPSFYIAVMTFHQEMVPTTLLLSIAQSREQVPFPALFEALLMEVTFEALREAGVRLPKQVGSAVSIVGALVIGQASIQAGLVSPPMVIVVAITGIASFMIPHYNIAISLRMLRFPIMFISAFLGFLGLIMALIVIIIHLCSLRSFGVPYLEPFAPFKKSGFKDSVIRAPAWKQKTRPHLTGSVWNKQRKE</sequence>
<dbReference type="InterPro" id="IPR050768">
    <property type="entry name" value="UPF0353/GerABKA_families"/>
</dbReference>
<dbReference type="InterPro" id="IPR004995">
    <property type="entry name" value="Spore_Ger"/>
</dbReference>
<evidence type="ECO:0000256" key="3">
    <source>
        <dbReference type="ARBA" id="ARBA00023136"/>
    </source>
</evidence>
<feature type="region of interest" description="Disordered" evidence="5">
    <location>
        <begin position="1"/>
        <end position="33"/>
    </location>
</feature>
<accession>A0ABW5PSF0</accession>
<feature type="compositionally biased region" description="Basic residues" evidence="5">
    <location>
        <begin position="1"/>
        <end position="13"/>
    </location>
</feature>
<comment type="subcellular location">
    <subcellularLocation>
        <location evidence="4">Cell membrane</location>
    </subcellularLocation>
    <subcellularLocation>
        <location evidence="1">Membrane</location>
        <topology evidence="1">Multi-pass membrane protein</topology>
    </subcellularLocation>
</comment>
<feature type="transmembrane region" description="Helical" evidence="6">
    <location>
        <begin position="324"/>
        <end position="343"/>
    </location>
</feature>
<feature type="transmembrane region" description="Helical" evidence="6">
    <location>
        <begin position="393"/>
        <end position="413"/>
    </location>
</feature>
<keyword evidence="3 4" id="KW-0472">Membrane</keyword>
<dbReference type="EMBL" id="JBHUMR010000014">
    <property type="protein sequence ID" value="MFD2617798.1"/>
    <property type="molecule type" value="Genomic_DNA"/>
</dbReference>
<comment type="caution">
    <text evidence="7">The sequence shown here is derived from an EMBL/GenBank/DDBJ whole genome shotgun (WGS) entry which is preliminary data.</text>
</comment>
<dbReference type="Proteomes" id="UP001597458">
    <property type="component" value="Unassembled WGS sequence"/>
</dbReference>
<name>A0ABW5PSF0_9BACI</name>
<evidence type="ECO:0000313" key="7">
    <source>
        <dbReference type="EMBL" id="MFD2617798.1"/>
    </source>
</evidence>
<proteinExistence type="inferred from homology"/>
<evidence type="ECO:0000256" key="5">
    <source>
        <dbReference type="SAM" id="MobiDB-lite"/>
    </source>
</evidence>
<keyword evidence="8" id="KW-1185">Reference proteome</keyword>
<protein>
    <submittedName>
        <fullName evidence="7">Spore germination protein</fullName>
    </submittedName>
</protein>
<dbReference type="PIRSF" id="PIRSF005690">
    <property type="entry name" value="GerBA"/>
    <property type="match status" value="1"/>
</dbReference>
<evidence type="ECO:0000256" key="1">
    <source>
        <dbReference type="ARBA" id="ARBA00004141"/>
    </source>
</evidence>
<dbReference type="Pfam" id="PF03323">
    <property type="entry name" value="GerA"/>
    <property type="match status" value="1"/>
</dbReference>
<keyword evidence="6" id="KW-1133">Transmembrane helix</keyword>
<dbReference type="PANTHER" id="PTHR22550">
    <property type="entry name" value="SPORE GERMINATION PROTEIN"/>
    <property type="match status" value="1"/>
</dbReference>
<evidence type="ECO:0000256" key="2">
    <source>
        <dbReference type="ARBA" id="ARBA00005278"/>
    </source>
</evidence>
<dbReference type="PANTHER" id="PTHR22550:SF5">
    <property type="entry name" value="LEUCINE ZIPPER PROTEIN 4"/>
    <property type="match status" value="1"/>
</dbReference>
<evidence type="ECO:0000256" key="4">
    <source>
        <dbReference type="PIRNR" id="PIRNR005690"/>
    </source>
</evidence>
<gene>
    <name evidence="7" type="ORF">ACFSTF_10825</name>
</gene>
<feature type="transmembrane region" description="Helical" evidence="6">
    <location>
        <begin position="419"/>
        <end position="438"/>
    </location>
</feature>